<feature type="domain" description="ABC transporter" evidence="7">
    <location>
        <begin position="11"/>
        <end position="42"/>
    </location>
</feature>
<accession>A0A0J7K0I9</accession>
<dbReference type="SUPFAM" id="SSF52540">
    <property type="entry name" value="P-loop containing nucleoside triphosphate hydrolases"/>
    <property type="match status" value="1"/>
</dbReference>
<keyword evidence="9" id="KW-0067">ATP-binding</keyword>
<name>A0A0J7K0I9_LASNI</name>
<dbReference type="STRING" id="67767.A0A0J7K0I9"/>
<comment type="caution">
    <text evidence="9">The sequence shown here is derived from an EMBL/GenBank/DDBJ whole genome shotgun (WGS) entry which is preliminary data.</text>
</comment>
<evidence type="ECO:0000313" key="10">
    <source>
        <dbReference type="Proteomes" id="UP000036403"/>
    </source>
</evidence>
<evidence type="ECO:0000256" key="3">
    <source>
        <dbReference type="ARBA" id="ARBA00022448"/>
    </source>
</evidence>
<dbReference type="EMBL" id="LBMM01017837">
    <property type="protein sequence ID" value="KMQ83953.1"/>
    <property type="molecule type" value="Genomic_DNA"/>
</dbReference>
<keyword evidence="3" id="KW-0813">Transport</keyword>
<comment type="subcellular location">
    <subcellularLocation>
        <location evidence="1">Membrane</location>
        <topology evidence="1">Multi-pass membrane protein</topology>
    </subcellularLocation>
</comment>
<evidence type="ECO:0000256" key="5">
    <source>
        <dbReference type="ARBA" id="ARBA00022989"/>
    </source>
</evidence>
<dbReference type="OrthoDB" id="66620at2759"/>
<evidence type="ECO:0000259" key="8">
    <source>
        <dbReference type="Pfam" id="PF19055"/>
    </source>
</evidence>
<comment type="similarity">
    <text evidence="2">Belongs to the ABC transporter superfamily. ABCG family. Eye pigment precursor importer (TC 3.A.1.204) subfamily.</text>
</comment>
<dbReference type="PANTHER" id="PTHR48041">
    <property type="entry name" value="ABC TRANSPORTER G FAMILY MEMBER 28"/>
    <property type="match status" value="1"/>
</dbReference>
<dbReference type="InterPro" id="IPR043926">
    <property type="entry name" value="ABCG_dom"/>
</dbReference>
<dbReference type="Pfam" id="PF00005">
    <property type="entry name" value="ABC_tran"/>
    <property type="match status" value="1"/>
</dbReference>
<evidence type="ECO:0000313" key="9">
    <source>
        <dbReference type="EMBL" id="KMQ83953.1"/>
    </source>
</evidence>
<dbReference type="InterPro" id="IPR027417">
    <property type="entry name" value="P-loop_NTPase"/>
</dbReference>
<dbReference type="InterPro" id="IPR003439">
    <property type="entry name" value="ABC_transporter-like_ATP-bd"/>
</dbReference>
<dbReference type="GO" id="GO:0005886">
    <property type="term" value="C:plasma membrane"/>
    <property type="evidence" value="ECO:0007669"/>
    <property type="project" value="TreeGrafter"/>
</dbReference>
<dbReference type="PaxDb" id="67767-A0A0J7K0I9"/>
<dbReference type="GO" id="GO:0140359">
    <property type="term" value="F:ABC-type transporter activity"/>
    <property type="evidence" value="ECO:0007669"/>
    <property type="project" value="InterPro"/>
</dbReference>
<sequence>MGLDVSRYTLTGKLSGGQRKRLAIALELINNPPVMFLDEPTSGLDSATSKQCLALLKQLAQEGRTIICTIHQPSGTLFNMIDHLYVVADGNCVYTGSTHNLVPYLTSLGLHCPTHYSPIDFLMEICNGDYGSHISKLVESIENGKSNVWRSTRTLYLNEEIIIPQQIAPIRLYSFETEFKQTPHYAASSWKQLCILVKRNAVKLIRDRVTLLYIMSLIHIFRRITQEGELYKSLVK</sequence>
<evidence type="ECO:0000256" key="4">
    <source>
        <dbReference type="ARBA" id="ARBA00022692"/>
    </source>
</evidence>
<reference evidence="9 10" key="1">
    <citation type="submission" date="2015-04" db="EMBL/GenBank/DDBJ databases">
        <title>Lasius niger genome sequencing.</title>
        <authorList>
            <person name="Konorov E.A."/>
            <person name="Nikitin M.A."/>
            <person name="Kirill M.V."/>
            <person name="Chang P."/>
        </authorList>
    </citation>
    <scope>NUCLEOTIDE SEQUENCE [LARGE SCALE GENOMIC DNA]</scope>
    <source>
        <tissue evidence="9">Whole</tissue>
    </source>
</reference>
<dbReference type="Proteomes" id="UP000036403">
    <property type="component" value="Unassembled WGS sequence"/>
</dbReference>
<keyword evidence="5" id="KW-1133">Transmembrane helix</keyword>
<evidence type="ECO:0000259" key="7">
    <source>
        <dbReference type="Pfam" id="PF00005"/>
    </source>
</evidence>
<keyword evidence="9" id="KW-0547">Nucleotide-binding</keyword>
<dbReference type="Gene3D" id="3.40.50.300">
    <property type="entry name" value="P-loop containing nucleotide triphosphate hydrolases"/>
    <property type="match status" value="1"/>
</dbReference>
<dbReference type="GO" id="GO:0016887">
    <property type="term" value="F:ATP hydrolysis activity"/>
    <property type="evidence" value="ECO:0007669"/>
    <property type="project" value="InterPro"/>
</dbReference>
<keyword evidence="4" id="KW-0812">Transmembrane</keyword>
<organism evidence="9 10">
    <name type="scientific">Lasius niger</name>
    <name type="common">Black garden ant</name>
    <dbReference type="NCBI Taxonomy" id="67767"/>
    <lineage>
        <taxon>Eukaryota</taxon>
        <taxon>Metazoa</taxon>
        <taxon>Ecdysozoa</taxon>
        <taxon>Arthropoda</taxon>
        <taxon>Hexapoda</taxon>
        <taxon>Insecta</taxon>
        <taxon>Pterygota</taxon>
        <taxon>Neoptera</taxon>
        <taxon>Endopterygota</taxon>
        <taxon>Hymenoptera</taxon>
        <taxon>Apocrita</taxon>
        <taxon>Aculeata</taxon>
        <taxon>Formicoidea</taxon>
        <taxon>Formicidae</taxon>
        <taxon>Formicinae</taxon>
        <taxon>Lasius</taxon>
        <taxon>Lasius</taxon>
    </lineage>
</organism>
<protein>
    <submittedName>
        <fullName evidence="9">Atp-binding cassette sub-family g member 4</fullName>
    </submittedName>
</protein>
<proteinExistence type="inferred from homology"/>
<keyword evidence="10" id="KW-1185">Reference proteome</keyword>
<dbReference type="GO" id="GO:0005524">
    <property type="term" value="F:ATP binding"/>
    <property type="evidence" value="ECO:0007669"/>
    <property type="project" value="UniProtKB-KW"/>
</dbReference>
<evidence type="ECO:0000256" key="2">
    <source>
        <dbReference type="ARBA" id="ARBA00005814"/>
    </source>
</evidence>
<evidence type="ECO:0000256" key="1">
    <source>
        <dbReference type="ARBA" id="ARBA00004141"/>
    </source>
</evidence>
<feature type="domain" description="ABC transporter family G" evidence="8">
    <location>
        <begin position="71"/>
        <end position="129"/>
    </location>
</feature>
<dbReference type="PANTHER" id="PTHR48041:SF78">
    <property type="entry name" value="ABC TRANSPORTER EXPRESSED IN TRACHEA, ISOFORM A"/>
    <property type="match status" value="1"/>
</dbReference>
<evidence type="ECO:0000256" key="6">
    <source>
        <dbReference type="ARBA" id="ARBA00023136"/>
    </source>
</evidence>
<dbReference type="InterPro" id="IPR050352">
    <property type="entry name" value="ABCG_transporters"/>
</dbReference>
<dbReference type="Pfam" id="PF19055">
    <property type="entry name" value="ABC2_membrane_7"/>
    <property type="match status" value="1"/>
</dbReference>
<dbReference type="AlphaFoldDB" id="A0A0J7K0I9"/>
<gene>
    <name evidence="9" type="ORF">RF55_18726</name>
</gene>
<keyword evidence="6" id="KW-0472">Membrane</keyword>